<dbReference type="AlphaFoldDB" id="K8NWX0"/>
<dbReference type="PATRIC" id="fig|883079.3.peg.4235"/>
<protein>
    <recommendedName>
        <fullName evidence="5">YbgC/YbaW family acyl-CoA thioester hydrolase</fullName>
    </recommendedName>
</protein>
<sequence>MSERPKPDLRSGYAYFQLMTTRWMDNDSYRHMNNTTYYSFFDSIVNQYLIENGVLDVEKSEVIGLVAETMCRYFRSVGFPSRLNVGLRASHIGNSSVRYDVALFRDDDDEASAQGHFVHVYVDRASGRPVPIPEKLKSVVKPLYRGEV</sequence>
<dbReference type="CDD" id="cd00586">
    <property type="entry name" value="4HBT"/>
    <property type="match status" value="1"/>
</dbReference>
<keyword evidence="4" id="KW-1185">Reference proteome</keyword>
<name>K8NWX0_9BRAD</name>
<dbReference type="PANTHER" id="PTHR31793:SF27">
    <property type="entry name" value="NOVEL THIOESTERASE SUPERFAMILY DOMAIN AND SAPOSIN A-TYPE DOMAIN CONTAINING PROTEIN (0610012H03RIK)"/>
    <property type="match status" value="1"/>
</dbReference>
<evidence type="ECO:0000313" key="4">
    <source>
        <dbReference type="Proteomes" id="UP000001095"/>
    </source>
</evidence>
<evidence type="ECO:0000256" key="1">
    <source>
        <dbReference type="ARBA" id="ARBA00005953"/>
    </source>
</evidence>
<dbReference type="InterPro" id="IPR029069">
    <property type="entry name" value="HotDog_dom_sf"/>
</dbReference>
<keyword evidence="2" id="KW-0378">Hydrolase</keyword>
<proteinExistence type="inferred from homology"/>
<dbReference type="PANTHER" id="PTHR31793">
    <property type="entry name" value="4-HYDROXYBENZOYL-COA THIOESTERASE FAMILY MEMBER"/>
    <property type="match status" value="1"/>
</dbReference>
<evidence type="ECO:0000313" key="3">
    <source>
        <dbReference type="EMBL" id="EKS31930.1"/>
    </source>
</evidence>
<comment type="similarity">
    <text evidence="1">Belongs to the 4-hydroxybenzoyl-CoA thioesterase family.</text>
</comment>
<reference evidence="3 4" key="1">
    <citation type="submission" date="2012-04" db="EMBL/GenBank/DDBJ databases">
        <title>The Genome Sequence of Afipia clevelandensis ATCC 49720.</title>
        <authorList>
            <consortium name="The Broad Institute Genome Sequencing Platform"/>
            <person name="Earl A."/>
            <person name="Ward D."/>
            <person name="Feldgarden M."/>
            <person name="Gevers D."/>
            <person name="Huys G."/>
            <person name="Walker B."/>
            <person name="Young S.K."/>
            <person name="Zeng Q."/>
            <person name="Gargeya S."/>
            <person name="Fitzgerald M."/>
            <person name="Haas B."/>
            <person name="Abouelleil A."/>
            <person name="Alvarado L."/>
            <person name="Arachchi H.M."/>
            <person name="Berlin A."/>
            <person name="Chapman S.B."/>
            <person name="Goldberg J."/>
            <person name="Griggs A."/>
            <person name="Gujja S."/>
            <person name="Hansen M."/>
            <person name="Howarth C."/>
            <person name="Imamovic A."/>
            <person name="Larimer J."/>
            <person name="McCowen C."/>
            <person name="Montmayeur A."/>
            <person name="Murphy C."/>
            <person name="Neiman D."/>
            <person name="Pearson M."/>
            <person name="Priest M."/>
            <person name="Roberts A."/>
            <person name="Saif S."/>
            <person name="Shea T."/>
            <person name="Sisk P."/>
            <person name="Sykes S."/>
            <person name="Wortman J."/>
            <person name="Nusbaum C."/>
            <person name="Birren B."/>
        </authorList>
    </citation>
    <scope>NUCLEOTIDE SEQUENCE [LARGE SCALE GENOMIC DNA]</scope>
    <source>
        <strain evidence="3 4">ATCC 49720</strain>
    </source>
</reference>
<accession>K8NWX0</accession>
<dbReference type="Pfam" id="PF13279">
    <property type="entry name" value="4HBT_2"/>
    <property type="match status" value="1"/>
</dbReference>
<evidence type="ECO:0008006" key="5">
    <source>
        <dbReference type="Google" id="ProtNLM"/>
    </source>
</evidence>
<dbReference type="RefSeq" id="WP_002715017.1">
    <property type="nucleotide sequence ID" value="NZ_KB375281.1"/>
</dbReference>
<dbReference type="Proteomes" id="UP000001095">
    <property type="component" value="Unassembled WGS sequence"/>
</dbReference>
<comment type="caution">
    <text evidence="3">The sequence shown here is derived from an EMBL/GenBank/DDBJ whole genome shotgun (WGS) entry which is preliminary data.</text>
</comment>
<evidence type="ECO:0000256" key="2">
    <source>
        <dbReference type="ARBA" id="ARBA00022801"/>
    </source>
</evidence>
<gene>
    <name evidence="3" type="ORF">HMPREF9696_04151</name>
</gene>
<dbReference type="OrthoDB" id="9799036at2"/>
<organism evidence="3 4">
    <name type="scientific">Afipia clevelandensis ATCC 49720</name>
    <dbReference type="NCBI Taxonomy" id="883079"/>
    <lineage>
        <taxon>Bacteria</taxon>
        <taxon>Pseudomonadati</taxon>
        <taxon>Pseudomonadota</taxon>
        <taxon>Alphaproteobacteria</taxon>
        <taxon>Hyphomicrobiales</taxon>
        <taxon>Nitrobacteraceae</taxon>
        <taxon>Afipia</taxon>
    </lineage>
</organism>
<dbReference type="GO" id="GO:0047617">
    <property type="term" value="F:fatty acyl-CoA hydrolase activity"/>
    <property type="evidence" value="ECO:0007669"/>
    <property type="project" value="TreeGrafter"/>
</dbReference>
<dbReference type="InterPro" id="IPR050563">
    <property type="entry name" value="4-hydroxybenzoyl-CoA_TE"/>
</dbReference>
<dbReference type="Gene3D" id="3.10.129.10">
    <property type="entry name" value="Hotdog Thioesterase"/>
    <property type="match status" value="1"/>
</dbReference>
<dbReference type="EMBL" id="AGWY01000018">
    <property type="protein sequence ID" value="EKS31930.1"/>
    <property type="molecule type" value="Genomic_DNA"/>
</dbReference>
<dbReference type="HOGENOM" id="CLU_101141_0_1_5"/>
<dbReference type="SUPFAM" id="SSF54637">
    <property type="entry name" value="Thioesterase/thiol ester dehydrase-isomerase"/>
    <property type="match status" value="1"/>
</dbReference>